<accession>A0ABU6HEP8</accession>
<dbReference type="EMBL" id="JARRTL010000067">
    <property type="protein sequence ID" value="MEC0488058.1"/>
    <property type="molecule type" value="Genomic_DNA"/>
</dbReference>
<dbReference type="Pfam" id="PF01527">
    <property type="entry name" value="HTH_Tnp_1"/>
    <property type="match status" value="1"/>
</dbReference>
<gene>
    <name evidence="1" type="ORF">P8828_25290</name>
</gene>
<feature type="non-terminal residue" evidence="1">
    <location>
        <position position="1"/>
    </location>
</feature>
<protein>
    <submittedName>
        <fullName evidence="1">Transposase</fullName>
    </submittedName>
</protein>
<dbReference type="InterPro" id="IPR009057">
    <property type="entry name" value="Homeodomain-like_sf"/>
</dbReference>
<evidence type="ECO:0000313" key="2">
    <source>
        <dbReference type="Proteomes" id="UP001341297"/>
    </source>
</evidence>
<sequence>RLPNKGAFVMQRRKHSAEFKQQVVQEAIETGNKALVARRHELSPNLVSKWVKAFQEKGNLDHSGIQDIVSPSGIKQLEEENDQLKKLLGEKDLEISILRDVLKKKNPHLLKRLK</sequence>
<dbReference type="Proteomes" id="UP001341297">
    <property type="component" value="Unassembled WGS sequence"/>
</dbReference>
<comment type="caution">
    <text evidence="1">The sequence shown here is derived from an EMBL/GenBank/DDBJ whole genome shotgun (WGS) entry which is preliminary data.</text>
</comment>
<reference evidence="1 2" key="1">
    <citation type="submission" date="2023-03" db="EMBL/GenBank/DDBJ databases">
        <title>Agriculturally important microbes genome sequencing.</title>
        <authorList>
            <person name="Dunlap C."/>
        </authorList>
    </citation>
    <scope>NUCLEOTIDE SEQUENCE [LARGE SCALE GENOMIC DNA]</scope>
    <source>
        <strain evidence="1 2">CBP-3203</strain>
    </source>
</reference>
<name>A0ABU6HEP8_9BACI</name>
<dbReference type="SUPFAM" id="SSF46689">
    <property type="entry name" value="Homeodomain-like"/>
    <property type="match status" value="1"/>
</dbReference>
<evidence type="ECO:0000313" key="1">
    <source>
        <dbReference type="EMBL" id="MEC0488058.1"/>
    </source>
</evidence>
<organism evidence="1 2">
    <name type="scientific">Bacillus glycinifermentans</name>
    <dbReference type="NCBI Taxonomy" id="1664069"/>
    <lineage>
        <taxon>Bacteria</taxon>
        <taxon>Bacillati</taxon>
        <taxon>Bacillota</taxon>
        <taxon>Bacilli</taxon>
        <taxon>Bacillales</taxon>
        <taxon>Bacillaceae</taxon>
        <taxon>Bacillus</taxon>
    </lineage>
</organism>
<proteinExistence type="predicted"/>
<dbReference type="InterPro" id="IPR002514">
    <property type="entry name" value="Transposase_8"/>
</dbReference>
<dbReference type="RefSeq" id="WP_326077027.1">
    <property type="nucleotide sequence ID" value="NZ_JARRTL010000067.1"/>
</dbReference>
<keyword evidence="2" id="KW-1185">Reference proteome</keyword>